<dbReference type="RefSeq" id="WP_098737591.1">
    <property type="nucleotide sequence ID" value="NZ_PDKW01000041.1"/>
</dbReference>
<keyword evidence="2" id="KW-1185">Reference proteome</keyword>
<comment type="caution">
    <text evidence="1">The sequence shown here is derived from an EMBL/GenBank/DDBJ whole genome shotgun (WGS) entry which is preliminary data.</text>
</comment>
<evidence type="ECO:0000313" key="2">
    <source>
        <dbReference type="Proteomes" id="UP000225379"/>
    </source>
</evidence>
<reference evidence="2" key="1">
    <citation type="submission" date="2017-10" db="EMBL/GenBank/DDBJ databases">
        <authorList>
            <person name="Kravchenko I.K."/>
            <person name="Grouzdev D.S."/>
        </authorList>
    </citation>
    <scope>NUCLEOTIDE SEQUENCE [LARGE SCALE GENOMIC DNA]</scope>
    <source>
        <strain evidence="2">B2</strain>
    </source>
</reference>
<protein>
    <submittedName>
        <fullName evidence="1">Uncharacterized protein</fullName>
    </submittedName>
</protein>
<gene>
    <name evidence="1" type="ORF">CRT60_16410</name>
</gene>
<sequence>MTVVNVHVSEQAINILSDTLVYNGERPVALCKTKCDVIGDSIAAIACRGQVKIARMHRELFSDIARFDDYVGNLHLILAEYEASGVINEDGHEITIAGYSAARQRLFAVQGVVAPETRQVTVNELEAGWHLSPDLGTGIMARVPTGYTDDLAQRLTLAQWKLSQTAGWNFCIGGVMTLTSVTSTTIAQRIGSFYPDYERHRELFGDPNEAFAADISTQKVAA</sequence>
<dbReference type="AlphaFoldDB" id="A0A2B8B5E5"/>
<dbReference type="Proteomes" id="UP000225379">
    <property type="component" value="Unassembled WGS sequence"/>
</dbReference>
<name>A0A2B8B5E5_9PROT</name>
<dbReference type="EMBL" id="PDKW01000041">
    <property type="protein sequence ID" value="PGH56504.1"/>
    <property type="molecule type" value="Genomic_DNA"/>
</dbReference>
<proteinExistence type="predicted"/>
<evidence type="ECO:0000313" key="1">
    <source>
        <dbReference type="EMBL" id="PGH56504.1"/>
    </source>
</evidence>
<organism evidence="1 2">
    <name type="scientific">Azospirillum palustre</name>
    <dbReference type="NCBI Taxonomy" id="2044885"/>
    <lineage>
        <taxon>Bacteria</taxon>
        <taxon>Pseudomonadati</taxon>
        <taxon>Pseudomonadota</taxon>
        <taxon>Alphaproteobacteria</taxon>
        <taxon>Rhodospirillales</taxon>
        <taxon>Azospirillaceae</taxon>
        <taxon>Azospirillum</taxon>
    </lineage>
</organism>
<dbReference type="OrthoDB" id="9998157at2"/>
<accession>A0A2B8B5E5</accession>